<keyword evidence="3" id="KW-1185">Reference proteome</keyword>
<dbReference type="Pfam" id="PF13358">
    <property type="entry name" value="DDE_3"/>
    <property type="match status" value="1"/>
</dbReference>
<evidence type="ECO:0000313" key="3">
    <source>
        <dbReference type="Proteomes" id="UP001589610"/>
    </source>
</evidence>
<feature type="domain" description="Tc1-like transposase DDE" evidence="1">
    <location>
        <begin position="15"/>
        <end position="168"/>
    </location>
</feature>
<proteinExistence type="predicted"/>
<dbReference type="InterPro" id="IPR047655">
    <property type="entry name" value="Transpos_IS630-like"/>
</dbReference>
<sequence>MASDKSTWAAWGSWLVFADESGQSLRPPRGRTWARKGQTPVLEVSYGDRGRVSIAALICIQPGRRVRLIYRTITYHQRRGERKGFVAADLKALLHAAHAQLGGPISLVWDSLPEHVSAQMRQWITAQADWLVVYRLPPYAPDLNPAEGIWSNLRIAILNFAVRSIDELTALIKHRLNHMQYQPELLAGFIAQTGLMISEPM</sequence>
<accession>A0ABV5TY24</accession>
<gene>
    <name evidence="2" type="ORF">ACFFRH_44200</name>
</gene>
<dbReference type="Proteomes" id="UP001589610">
    <property type="component" value="Unassembled WGS sequence"/>
</dbReference>
<evidence type="ECO:0000259" key="1">
    <source>
        <dbReference type="Pfam" id="PF13358"/>
    </source>
</evidence>
<evidence type="ECO:0000313" key="2">
    <source>
        <dbReference type="EMBL" id="MFB9682503.1"/>
    </source>
</evidence>
<dbReference type="InterPro" id="IPR036397">
    <property type="entry name" value="RNaseH_sf"/>
</dbReference>
<dbReference type="NCBIfam" id="NF033545">
    <property type="entry name" value="transpos_IS630"/>
    <property type="match status" value="1"/>
</dbReference>
<organism evidence="2 3">
    <name type="scientific">Streptosporangium vulgare</name>
    <dbReference type="NCBI Taxonomy" id="46190"/>
    <lineage>
        <taxon>Bacteria</taxon>
        <taxon>Bacillati</taxon>
        <taxon>Actinomycetota</taxon>
        <taxon>Actinomycetes</taxon>
        <taxon>Streptosporangiales</taxon>
        <taxon>Streptosporangiaceae</taxon>
        <taxon>Streptosporangium</taxon>
    </lineage>
</organism>
<dbReference type="RefSeq" id="WP_344749659.1">
    <property type="nucleotide sequence ID" value="NZ_JBHMBS010000113.1"/>
</dbReference>
<dbReference type="EMBL" id="JBHMBS010000113">
    <property type="protein sequence ID" value="MFB9682503.1"/>
    <property type="molecule type" value="Genomic_DNA"/>
</dbReference>
<protein>
    <submittedName>
        <fullName evidence="2">IS630 family transposase</fullName>
    </submittedName>
</protein>
<reference evidence="2 3" key="1">
    <citation type="submission" date="2024-09" db="EMBL/GenBank/DDBJ databases">
        <authorList>
            <person name="Sun Q."/>
            <person name="Mori K."/>
        </authorList>
    </citation>
    <scope>NUCLEOTIDE SEQUENCE [LARGE SCALE GENOMIC DNA]</scope>
    <source>
        <strain evidence="2 3">JCM 3028</strain>
    </source>
</reference>
<dbReference type="InterPro" id="IPR038717">
    <property type="entry name" value="Tc1-like_DDE_dom"/>
</dbReference>
<dbReference type="Gene3D" id="3.30.420.10">
    <property type="entry name" value="Ribonuclease H-like superfamily/Ribonuclease H"/>
    <property type="match status" value="1"/>
</dbReference>
<name>A0ABV5TY24_9ACTN</name>
<comment type="caution">
    <text evidence="2">The sequence shown here is derived from an EMBL/GenBank/DDBJ whole genome shotgun (WGS) entry which is preliminary data.</text>
</comment>